<name>A0A143Y7P8_9LACT</name>
<dbReference type="InterPro" id="IPR029044">
    <property type="entry name" value="Nucleotide-diphossugar_trans"/>
</dbReference>
<keyword evidence="2" id="KW-1185">Reference proteome</keyword>
<dbReference type="Proteomes" id="UP000242754">
    <property type="component" value="Unassembled WGS sequence"/>
</dbReference>
<proteinExistence type="predicted"/>
<evidence type="ECO:0000313" key="1">
    <source>
        <dbReference type="EMBL" id="CZQ82061.1"/>
    </source>
</evidence>
<dbReference type="EMBL" id="FJNE01000001">
    <property type="protein sequence ID" value="CZQ82061.1"/>
    <property type="molecule type" value="Genomic_DNA"/>
</dbReference>
<dbReference type="STRING" id="140314.SAMN04488076_10216"/>
<reference evidence="1 2" key="1">
    <citation type="submission" date="2016-02" db="EMBL/GenBank/DDBJ databases">
        <authorList>
            <person name="Wen L."/>
            <person name="He K."/>
            <person name="Yang H."/>
        </authorList>
    </citation>
    <scope>NUCLEOTIDE SEQUENCE [LARGE SCALE GENOMIC DNA]</scope>
    <source>
        <strain evidence="1">Trichococcus palustris</strain>
    </source>
</reference>
<organism evidence="1 2">
    <name type="scientific">Trichococcus palustris</name>
    <dbReference type="NCBI Taxonomy" id="140314"/>
    <lineage>
        <taxon>Bacteria</taxon>
        <taxon>Bacillati</taxon>
        <taxon>Bacillota</taxon>
        <taxon>Bacilli</taxon>
        <taxon>Lactobacillales</taxon>
        <taxon>Carnobacteriaceae</taxon>
        <taxon>Trichococcus</taxon>
    </lineage>
</organism>
<evidence type="ECO:0000313" key="2">
    <source>
        <dbReference type="Proteomes" id="UP000242754"/>
    </source>
</evidence>
<dbReference type="SUPFAM" id="SSF53448">
    <property type="entry name" value="Nucleotide-diphospho-sugar transferases"/>
    <property type="match status" value="1"/>
</dbReference>
<dbReference type="RefSeq" id="WP_245825566.1">
    <property type="nucleotide sequence ID" value="NZ_FJNE01000001.1"/>
</dbReference>
<keyword evidence="1" id="KW-0808">Transferase</keyword>
<accession>A0A143Y7P8</accession>
<dbReference type="AlphaFoldDB" id="A0A143Y7P8"/>
<gene>
    <name evidence="1" type="ORF">Tpal_275</name>
</gene>
<sequence length="114" mass="12278">MKPIVVIPALHPDGKLISLVNELKEQGMHTDVVDDGSGADYAELFQQLKADYHCDLCIHPANRGKGVALKTALAEDTFGRNIKAATSSITDSHQAILAINGDYYGFRATSYGMA</sequence>
<protein>
    <submittedName>
        <fullName evidence="1">Nucleotide-diphospho-sugar transferases</fullName>
    </submittedName>
</protein>
<dbReference type="Gene3D" id="3.90.550.10">
    <property type="entry name" value="Spore Coat Polysaccharide Biosynthesis Protein SpsA, Chain A"/>
    <property type="match status" value="1"/>
</dbReference>
<dbReference type="GO" id="GO:0016740">
    <property type="term" value="F:transferase activity"/>
    <property type="evidence" value="ECO:0007669"/>
    <property type="project" value="UniProtKB-KW"/>
</dbReference>